<dbReference type="CDD" id="cd00051">
    <property type="entry name" value="EFh"/>
    <property type="match status" value="1"/>
</dbReference>
<dbReference type="SUPFAM" id="SSF47473">
    <property type="entry name" value="EF-hand"/>
    <property type="match status" value="1"/>
</dbReference>
<dbReference type="Proteomes" id="UP001634394">
    <property type="component" value="Unassembled WGS sequence"/>
</dbReference>
<evidence type="ECO:0000313" key="5">
    <source>
        <dbReference type="Proteomes" id="UP001634394"/>
    </source>
</evidence>
<dbReference type="Pfam" id="PF13499">
    <property type="entry name" value="EF-hand_7"/>
    <property type="match status" value="1"/>
</dbReference>
<dbReference type="PROSITE" id="PS00018">
    <property type="entry name" value="EF_HAND_1"/>
    <property type="match status" value="2"/>
</dbReference>
<dbReference type="InterPro" id="IPR032675">
    <property type="entry name" value="LRR_dom_sf"/>
</dbReference>
<dbReference type="SUPFAM" id="SSF52047">
    <property type="entry name" value="RNI-like"/>
    <property type="match status" value="1"/>
</dbReference>
<feature type="domain" description="EF-hand" evidence="3">
    <location>
        <begin position="545"/>
        <end position="580"/>
    </location>
</feature>
<dbReference type="InterPro" id="IPR018247">
    <property type="entry name" value="EF_Hand_1_Ca_BS"/>
</dbReference>
<reference evidence="4 5" key="1">
    <citation type="submission" date="2024-11" db="EMBL/GenBank/DDBJ databases">
        <title>Chromosome-level genome assembly of the freshwater bivalve Anodonta woodiana.</title>
        <authorList>
            <person name="Chen X."/>
        </authorList>
    </citation>
    <scope>NUCLEOTIDE SEQUENCE [LARGE SCALE GENOMIC DNA]</scope>
    <source>
        <strain evidence="4">MN2024</strain>
        <tissue evidence="4">Gills</tissue>
    </source>
</reference>
<evidence type="ECO:0000256" key="2">
    <source>
        <dbReference type="SAM" id="MobiDB-lite"/>
    </source>
</evidence>
<dbReference type="InterPro" id="IPR011992">
    <property type="entry name" value="EF-hand-dom_pair"/>
</dbReference>
<feature type="domain" description="EF-hand" evidence="3">
    <location>
        <begin position="513"/>
        <end position="544"/>
    </location>
</feature>
<keyword evidence="1" id="KW-0106">Calcium</keyword>
<gene>
    <name evidence="4" type="ORF">ACJMK2_006228</name>
</gene>
<evidence type="ECO:0000259" key="3">
    <source>
        <dbReference type="PROSITE" id="PS50222"/>
    </source>
</evidence>
<keyword evidence="5" id="KW-1185">Reference proteome</keyword>
<dbReference type="InterPro" id="IPR001611">
    <property type="entry name" value="Leu-rich_rpt"/>
</dbReference>
<dbReference type="SMART" id="SM00368">
    <property type="entry name" value="LRR_RI"/>
    <property type="match status" value="8"/>
</dbReference>
<dbReference type="EMBL" id="JBJQND010000010">
    <property type="protein sequence ID" value="KAL3864556.1"/>
    <property type="molecule type" value="Genomic_DNA"/>
</dbReference>
<sequence>MRSDMNSSDRRSKLARAATNQTEQYSRKFFDVWSLIKRNEPDDIFILTTKYRCNKNRVRKTRSAVVKRRQKITHLDIAFTDDVSNFSDTTNTTSSTEKQENDNNDEEFVDSDAGEFDDFLDSLPKFEPIARKQTAGQSPVLRPVSAFEDIWDEIMSPKSSATKSQRIYVKACKALRVFPSAFFVKNLRGFKIDMSHYYFGPQRIKPCAIALSLNSTVQSLTLSHNDLGPEGAKYIAEMLRENHMISELNLSDNGLGIEGALYILEVVMESDNISKLDLSANNLRECDAEPFKKMLEKTRNLKSLNLSHNEFREKGGILLGKAIGSNDTLEELDLSWNHLRRSGPIGIGEGLEENITLKCVNLAWNGFYVEGCKALSVALELNTTMTELNLSCNRINKECLNILTNGLKFNSTLTSLSLASNPLTSDGAYSLLVFIKESETSAIKYLDLGNQEVEAKFEELLRNIQKTRKLPLRVDHGPIFGQKLDAFFFEEEAILEENPAIVLIEYGKLMGYRIIDLFSSFDKNKDRSLDHDEIKEGLKLANIPLSDAAIEKLIKKLDINADGEIDFGELIEAQSLHRRLMSKLIEAREEGGDEAVEQTDIYRIRFKIHNLLAEKARRNNEVDSPFLISQQVYTGLNQQHRYLRSTPQLMGTYSPHSCRIYLKPFLADQVTGIIFCRQGPNWQTTILLFRAWALNWKTEVF</sequence>
<organism evidence="4 5">
    <name type="scientific">Sinanodonta woodiana</name>
    <name type="common">Chinese pond mussel</name>
    <name type="synonym">Anodonta woodiana</name>
    <dbReference type="NCBI Taxonomy" id="1069815"/>
    <lineage>
        <taxon>Eukaryota</taxon>
        <taxon>Metazoa</taxon>
        <taxon>Spiralia</taxon>
        <taxon>Lophotrochozoa</taxon>
        <taxon>Mollusca</taxon>
        <taxon>Bivalvia</taxon>
        <taxon>Autobranchia</taxon>
        <taxon>Heteroconchia</taxon>
        <taxon>Palaeoheterodonta</taxon>
        <taxon>Unionida</taxon>
        <taxon>Unionoidea</taxon>
        <taxon>Unionidae</taxon>
        <taxon>Unioninae</taxon>
        <taxon>Sinanodonta</taxon>
    </lineage>
</organism>
<dbReference type="PROSITE" id="PS50222">
    <property type="entry name" value="EF_HAND_2"/>
    <property type="match status" value="2"/>
</dbReference>
<protein>
    <recommendedName>
        <fullName evidence="3">EF-hand domain-containing protein</fullName>
    </recommendedName>
</protein>
<evidence type="ECO:0000256" key="1">
    <source>
        <dbReference type="ARBA" id="ARBA00022837"/>
    </source>
</evidence>
<evidence type="ECO:0000313" key="4">
    <source>
        <dbReference type="EMBL" id="KAL3864556.1"/>
    </source>
</evidence>
<accession>A0ABD3VSY5</accession>
<dbReference type="Gene3D" id="1.10.238.10">
    <property type="entry name" value="EF-hand"/>
    <property type="match status" value="1"/>
</dbReference>
<dbReference type="Gene3D" id="3.80.10.10">
    <property type="entry name" value="Ribonuclease Inhibitor"/>
    <property type="match status" value="3"/>
</dbReference>
<feature type="region of interest" description="Disordered" evidence="2">
    <location>
        <begin position="88"/>
        <end position="107"/>
    </location>
</feature>
<dbReference type="PANTHER" id="PTHR24114:SF50">
    <property type="entry name" value="RNI-LIKE PROTEIN"/>
    <property type="match status" value="1"/>
</dbReference>
<dbReference type="AlphaFoldDB" id="A0ABD3VSY5"/>
<dbReference type="Pfam" id="PF13516">
    <property type="entry name" value="LRR_6"/>
    <property type="match status" value="7"/>
</dbReference>
<proteinExistence type="predicted"/>
<comment type="caution">
    <text evidence="4">The sequence shown here is derived from an EMBL/GenBank/DDBJ whole genome shotgun (WGS) entry which is preliminary data.</text>
</comment>
<dbReference type="InterPro" id="IPR002048">
    <property type="entry name" value="EF_hand_dom"/>
</dbReference>
<dbReference type="SMART" id="SM00054">
    <property type="entry name" value="EFh"/>
    <property type="match status" value="2"/>
</dbReference>
<dbReference type="InterPro" id="IPR052394">
    <property type="entry name" value="LRR-containing"/>
</dbReference>
<name>A0ABD3VSY5_SINWO</name>
<dbReference type="PANTHER" id="PTHR24114">
    <property type="entry name" value="LEUCINE RICH REPEAT FAMILY PROTEIN"/>
    <property type="match status" value="1"/>
</dbReference>